<dbReference type="GO" id="GO:1990918">
    <property type="term" value="P:double-strand break repair involved in meiotic recombination"/>
    <property type="evidence" value="ECO:0007669"/>
    <property type="project" value="TreeGrafter"/>
</dbReference>
<dbReference type="GO" id="GO:0007129">
    <property type="term" value="P:homologous chromosome pairing at meiosis"/>
    <property type="evidence" value="ECO:0007669"/>
    <property type="project" value="TreeGrafter"/>
</dbReference>
<evidence type="ECO:0000256" key="5">
    <source>
        <dbReference type="ARBA" id="ARBA00093456"/>
    </source>
</evidence>
<gene>
    <name evidence="7" type="ORF">ECPE_LOCUS6575</name>
</gene>
<comment type="subcellular location">
    <subcellularLocation>
        <location evidence="1">Nucleus</location>
    </subcellularLocation>
</comment>
<evidence type="ECO:0000313" key="7">
    <source>
        <dbReference type="EMBL" id="VDP78720.1"/>
    </source>
</evidence>
<evidence type="ECO:0000256" key="4">
    <source>
        <dbReference type="ARBA" id="ARBA00023242"/>
    </source>
</evidence>
<dbReference type="PANTHER" id="PTHR32086">
    <property type="entry name" value="FANCONI ANEMIA GROUP D2 PROTEIN"/>
    <property type="match status" value="1"/>
</dbReference>
<organism evidence="7 8">
    <name type="scientific">Echinostoma caproni</name>
    <dbReference type="NCBI Taxonomy" id="27848"/>
    <lineage>
        <taxon>Eukaryota</taxon>
        <taxon>Metazoa</taxon>
        <taxon>Spiralia</taxon>
        <taxon>Lophotrochozoa</taxon>
        <taxon>Platyhelminthes</taxon>
        <taxon>Trematoda</taxon>
        <taxon>Digenea</taxon>
        <taxon>Plagiorchiida</taxon>
        <taxon>Echinostomata</taxon>
        <taxon>Echinostomatoidea</taxon>
        <taxon>Echinostomatidae</taxon>
        <taxon>Echinostoma</taxon>
    </lineage>
</organism>
<evidence type="ECO:0000256" key="1">
    <source>
        <dbReference type="ARBA" id="ARBA00004123"/>
    </source>
</evidence>
<keyword evidence="2" id="KW-1017">Isopeptide bond</keyword>
<reference evidence="7 8" key="1">
    <citation type="submission" date="2018-11" db="EMBL/GenBank/DDBJ databases">
        <authorList>
            <consortium name="Pathogen Informatics"/>
        </authorList>
    </citation>
    <scope>NUCLEOTIDE SEQUENCE [LARGE SCALE GENOMIC DNA]</scope>
    <source>
        <strain evidence="7 8">Egypt</strain>
    </source>
</reference>
<dbReference type="GO" id="GO:0070182">
    <property type="term" value="F:DNA polymerase binding"/>
    <property type="evidence" value="ECO:0007669"/>
    <property type="project" value="TreeGrafter"/>
</dbReference>
<keyword evidence="3" id="KW-0832">Ubl conjugation</keyword>
<dbReference type="Proteomes" id="UP000272942">
    <property type="component" value="Unassembled WGS sequence"/>
</dbReference>
<dbReference type="GO" id="GO:0005634">
    <property type="term" value="C:nucleus"/>
    <property type="evidence" value="ECO:0007669"/>
    <property type="project" value="UniProtKB-SubCell"/>
</dbReference>
<sequence>MIGLLPNLMRVGRLFLEGLLKGAMPLFTTLFRYRGIEVTTLLRNTQSLTRFLQRVCTHAKAYRNARLANQIPSTRRCLETFVYRVKTMLSQNQCAEAFWLGTLKNRDLHGVELQDDSLLSRRTSSSLVSGICSQTSRSGRGRRGGRAGGPGRKRPTRRQNDDVSGNGRTDLNSDSDSSDTSVHRPSSGRSGLHQPEEESSVRDVSVRLNRITDDMMRDQAVVDREDEVEDASEDEDSSEGPVDEADVETVADDDEENEMGEEAEEEEEEEEDLVIDEEDAEDVLVEPSDEEEY</sequence>
<proteinExistence type="inferred from homology"/>
<dbReference type="GO" id="GO:0031573">
    <property type="term" value="P:mitotic intra-S DNA damage checkpoint signaling"/>
    <property type="evidence" value="ECO:0007669"/>
    <property type="project" value="TreeGrafter"/>
</dbReference>
<dbReference type="Pfam" id="PF14631">
    <property type="entry name" value="FancD2"/>
    <property type="match status" value="1"/>
</dbReference>
<evidence type="ECO:0000256" key="6">
    <source>
        <dbReference type="SAM" id="MobiDB-lite"/>
    </source>
</evidence>
<dbReference type="PANTHER" id="PTHR32086:SF0">
    <property type="entry name" value="FANCONI ANEMIA GROUP D2 PROTEIN"/>
    <property type="match status" value="1"/>
</dbReference>
<comment type="similarity">
    <text evidence="5">Belongs to the Fanconi anemia protein FANCD2 family.</text>
</comment>
<keyword evidence="4" id="KW-0539">Nucleus</keyword>
<protein>
    <submittedName>
        <fullName evidence="7">Uncharacterized protein</fullName>
    </submittedName>
</protein>
<name>A0A3P8GK66_9TREM</name>
<dbReference type="AlphaFoldDB" id="A0A3P8GK66"/>
<feature type="compositionally biased region" description="Basic and acidic residues" evidence="6">
    <location>
        <begin position="194"/>
        <end position="223"/>
    </location>
</feature>
<feature type="compositionally biased region" description="Acidic residues" evidence="6">
    <location>
        <begin position="224"/>
        <end position="293"/>
    </location>
</feature>
<keyword evidence="8" id="KW-1185">Reference proteome</keyword>
<dbReference type="GO" id="GO:0000793">
    <property type="term" value="C:condensed chromosome"/>
    <property type="evidence" value="ECO:0007669"/>
    <property type="project" value="TreeGrafter"/>
</dbReference>
<dbReference type="EMBL" id="UZAN01043588">
    <property type="protein sequence ID" value="VDP78720.1"/>
    <property type="molecule type" value="Genomic_DNA"/>
</dbReference>
<accession>A0A3P8GK66</accession>
<feature type="compositionally biased region" description="Basic residues" evidence="6">
    <location>
        <begin position="139"/>
        <end position="157"/>
    </location>
</feature>
<feature type="region of interest" description="Disordered" evidence="6">
    <location>
        <begin position="129"/>
        <end position="293"/>
    </location>
</feature>
<evidence type="ECO:0000256" key="3">
    <source>
        <dbReference type="ARBA" id="ARBA00022843"/>
    </source>
</evidence>
<feature type="compositionally biased region" description="Polar residues" evidence="6">
    <location>
        <begin position="162"/>
        <end position="172"/>
    </location>
</feature>
<evidence type="ECO:0000256" key="2">
    <source>
        <dbReference type="ARBA" id="ARBA00022499"/>
    </source>
</evidence>
<dbReference type="InterPro" id="IPR029448">
    <property type="entry name" value="FANCD2"/>
</dbReference>
<evidence type="ECO:0000313" key="8">
    <source>
        <dbReference type="Proteomes" id="UP000272942"/>
    </source>
</evidence>
<dbReference type="GO" id="GO:0036297">
    <property type="term" value="P:interstrand cross-link repair"/>
    <property type="evidence" value="ECO:0007669"/>
    <property type="project" value="TreeGrafter"/>
</dbReference>
<dbReference type="OrthoDB" id="6287686at2759"/>